<keyword evidence="4" id="KW-1185">Reference proteome</keyword>
<dbReference type="GO" id="GO:0043005">
    <property type="term" value="C:neuron projection"/>
    <property type="evidence" value="ECO:0007669"/>
    <property type="project" value="TreeGrafter"/>
</dbReference>
<proteinExistence type="predicted"/>
<dbReference type="GO" id="GO:0099072">
    <property type="term" value="P:regulation of postsynaptic membrane neurotransmitter receptor levels"/>
    <property type="evidence" value="ECO:0007669"/>
    <property type="project" value="TreeGrafter"/>
</dbReference>
<dbReference type="PANTHER" id="PTHR23119">
    <property type="entry name" value="DISCS LARGE"/>
    <property type="match status" value="1"/>
</dbReference>
<comment type="caution">
    <text evidence="3">The sequence shown here is derived from an EMBL/GenBank/DDBJ whole genome shotgun (WGS) entry which is preliminary data.</text>
</comment>
<dbReference type="GO" id="GO:0098609">
    <property type="term" value="P:cell-cell adhesion"/>
    <property type="evidence" value="ECO:0007669"/>
    <property type="project" value="TreeGrafter"/>
</dbReference>
<gene>
    <name evidence="3" type="ORF">PLXY2_LOCUS12642</name>
</gene>
<dbReference type="InterPro" id="IPR036034">
    <property type="entry name" value="PDZ_sf"/>
</dbReference>
<dbReference type="Gene3D" id="2.30.42.10">
    <property type="match status" value="3"/>
</dbReference>
<dbReference type="Pfam" id="PF00595">
    <property type="entry name" value="PDZ"/>
    <property type="match status" value="3"/>
</dbReference>
<protein>
    <submittedName>
        <fullName evidence="3">(diamondback moth) hypothetical protein</fullName>
    </submittedName>
</protein>
<dbReference type="Proteomes" id="UP000653454">
    <property type="component" value="Unassembled WGS sequence"/>
</dbReference>
<dbReference type="GO" id="GO:0097120">
    <property type="term" value="P:receptor localization to synapse"/>
    <property type="evidence" value="ECO:0007669"/>
    <property type="project" value="TreeGrafter"/>
</dbReference>
<organism evidence="3 4">
    <name type="scientific">Plutella xylostella</name>
    <name type="common">Diamondback moth</name>
    <name type="synonym">Plutella maculipennis</name>
    <dbReference type="NCBI Taxonomy" id="51655"/>
    <lineage>
        <taxon>Eukaryota</taxon>
        <taxon>Metazoa</taxon>
        <taxon>Ecdysozoa</taxon>
        <taxon>Arthropoda</taxon>
        <taxon>Hexapoda</taxon>
        <taxon>Insecta</taxon>
        <taxon>Pterygota</taxon>
        <taxon>Neoptera</taxon>
        <taxon>Endopterygota</taxon>
        <taxon>Lepidoptera</taxon>
        <taxon>Glossata</taxon>
        <taxon>Ditrysia</taxon>
        <taxon>Yponomeutoidea</taxon>
        <taxon>Plutellidae</taxon>
        <taxon>Plutella</taxon>
    </lineage>
</organism>
<dbReference type="InterPro" id="IPR050614">
    <property type="entry name" value="Synaptic_Scaffolding_LAP-MAGUK"/>
</dbReference>
<dbReference type="PROSITE" id="PS50106">
    <property type="entry name" value="PDZ"/>
    <property type="match status" value="3"/>
</dbReference>
<evidence type="ECO:0000313" key="4">
    <source>
        <dbReference type="Proteomes" id="UP000653454"/>
    </source>
</evidence>
<dbReference type="GO" id="GO:0043113">
    <property type="term" value="P:receptor clustering"/>
    <property type="evidence" value="ECO:0007669"/>
    <property type="project" value="TreeGrafter"/>
</dbReference>
<dbReference type="SMART" id="SM00228">
    <property type="entry name" value="PDZ"/>
    <property type="match status" value="3"/>
</dbReference>
<dbReference type="GO" id="GO:0045197">
    <property type="term" value="P:establishment or maintenance of epithelial cell apical/basal polarity"/>
    <property type="evidence" value="ECO:0007669"/>
    <property type="project" value="TreeGrafter"/>
</dbReference>
<keyword evidence="2" id="KW-0472">Membrane</keyword>
<accession>A0A8S4G039</accession>
<dbReference type="GO" id="GO:0007268">
    <property type="term" value="P:chemical synaptic transmission"/>
    <property type="evidence" value="ECO:0007669"/>
    <property type="project" value="TreeGrafter"/>
</dbReference>
<dbReference type="GO" id="GO:0098839">
    <property type="term" value="C:postsynaptic density membrane"/>
    <property type="evidence" value="ECO:0007669"/>
    <property type="project" value="TreeGrafter"/>
</dbReference>
<dbReference type="AlphaFoldDB" id="A0A8S4G039"/>
<name>A0A8S4G039_PLUXY</name>
<dbReference type="PANTHER" id="PTHR23119:SF51">
    <property type="entry name" value="DISKS LARGE 1 TUMOR SUPPRESSOR PROTEIN"/>
    <property type="match status" value="1"/>
</dbReference>
<evidence type="ECO:0000256" key="1">
    <source>
        <dbReference type="ARBA" id="ARBA00004370"/>
    </source>
</evidence>
<dbReference type="EMBL" id="CAJHNJ030000077">
    <property type="protein sequence ID" value="CAG9134393.1"/>
    <property type="molecule type" value="Genomic_DNA"/>
</dbReference>
<dbReference type="SUPFAM" id="SSF50156">
    <property type="entry name" value="PDZ domain-like"/>
    <property type="match status" value="3"/>
</dbReference>
<reference evidence="3" key="1">
    <citation type="submission" date="2020-11" db="EMBL/GenBank/DDBJ databases">
        <authorList>
            <person name="Whiteford S."/>
        </authorList>
    </citation>
    <scope>NUCLEOTIDE SEQUENCE</scope>
</reference>
<dbReference type="InterPro" id="IPR001478">
    <property type="entry name" value="PDZ"/>
</dbReference>
<dbReference type="GO" id="GO:0016323">
    <property type="term" value="C:basolateral plasma membrane"/>
    <property type="evidence" value="ECO:0007669"/>
    <property type="project" value="TreeGrafter"/>
</dbReference>
<dbReference type="GO" id="GO:0031594">
    <property type="term" value="C:neuromuscular junction"/>
    <property type="evidence" value="ECO:0007669"/>
    <property type="project" value="TreeGrafter"/>
</dbReference>
<comment type="subcellular location">
    <subcellularLocation>
        <location evidence="1">Membrane</location>
    </subcellularLocation>
</comment>
<sequence>MTTWMALFGLVWLLRVRGALCGCAACRRARLAQPVTRSPSPPRAPFDVIALQSYTRDVTVQTDFDDEVDDLDKIEMQITEDCAGGNCESGLPRPPSPGPPRGGNLQPSESEAESAWETAEVTLERGAGGLGLSIAGGESGGDVSVTRLADNGAAKRDGRLQIGDILLQVNDISVEGAPHSVAVEALQNAGNAVKLRVRRARRPRVVTLWRGARGLGLGIAGGADDAAGGGGVFVSHIAAGGAAHHDGRLRLGDRILAVRDEDGIETSLVGATHAKAVAALRSAGERVTLVVLSAAAVPPVARTAPLHSTRTQATSCSTLHELLEDDTTEIPRCVRMVRLVRSGSRLGMDIVGGAAGLSGGEGGACGVFVSGVAAAGAAHGMLHRGDRILSVDGRDLTRATHEQAAAALKYSGNAVTVAAQYQPEQYERLRARIRAINASAMSPHAQRSLTPHAGELTPTHVPITPQHVPITPQHVPPAHVAVHPDLHAVYPR</sequence>
<dbReference type="GO" id="GO:0019901">
    <property type="term" value="F:protein kinase binding"/>
    <property type="evidence" value="ECO:0007669"/>
    <property type="project" value="TreeGrafter"/>
</dbReference>
<evidence type="ECO:0000256" key="2">
    <source>
        <dbReference type="ARBA" id="ARBA00023136"/>
    </source>
</evidence>
<evidence type="ECO:0000313" key="3">
    <source>
        <dbReference type="EMBL" id="CAG9134393.1"/>
    </source>
</evidence>
<dbReference type="CDD" id="cd00136">
    <property type="entry name" value="PDZ_canonical"/>
    <property type="match status" value="1"/>
</dbReference>